<organism evidence="1 2">
    <name type="scientific">Marinobacter pelagius</name>
    <dbReference type="NCBI Taxonomy" id="379482"/>
    <lineage>
        <taxon>Bacteria</taxon>
        <taxon>Pseudomonadati</taxon>
        <taxon>Pseudomonadota</taxon>
        <taxon>Gammaproteobacteria</taxon>
        <taxon>Pseudomonadales</taxon>
        <taxon>Marinobacteraceae</taxon>
        <taxon>Marinobacter</taxon>
    </lineage>
</organism>
<name>A0A1I4T7F6_9GAMM</name>
<protein>
    <submittedName>
        <fullName evidence="1">Uncharacterized protein</fullName>
    </submittedName>
</protein>
<dbReference type="EMBL" id="FOUR01000002">
    <property type="protein sequence ID" value="SFM72585.1"/>
    <property type="molecule type" value="Genomic_DNA"/>
</dbReference>
<reference evidence="2" key="1">
    <citation type="submission" date="2016-10" db="EMBL/GenBank/DDBJ databases">
        <authorList>
            <person name="Varghese N."/>
            <person name="Submissions S."/>
        </authorList>
    </citation>
    <scope>NUCLEOTIDE SEQUENCE [LARGE SCALE GENOMIC DNA]</scope>
    <source>
        <strain evidence="2">CGMCC 1.6775</strain>
    </source>
</reference>
<dbReference type="OrthoDB" id="6941664at2"/>
<keyword evidence="2" id="KW-1185">Reference proteome</keyword>
<evidence type="ECO:0000313" key="2">
    <source>
        <dbReference type="Proteomes" id="UP000199339"/>
    </source>
</evidence>
<dbReference type="RefSeq" id="WP_091999729.1">
    <property type="nucleotide sequence ID" value="NZ_FOUR01000002.1"/>
</dbReference>
<dbReference type="AlphaFoldDB" id="A0A1I4T7F6"/>
<dbReference type="Proteomes" id="UP000199339">
    <property type="component" value="Unassembled WGS sequence"/>
</dbReference>
<gene>
    <name evidence="1" type="ORF">SAMN04487961_1032</name>
</gene>
<sequence>MKKHEIKTLREKSQVDSVKIVRSPSDATEWVVLIKILGGQSFFLISDLDEVCSYASLDTAVSELDALGFARAEVLF</sequence>
<evidence type="ECO:0000313" key="1">
    <source>
        <dbReference type="EMBL" id="SFM72585.1"/>
    </source>
</evidence>
<proteinExistence type="predicted"/>
<accession>A0A1I4T7F6</accession>